<reference evidence="6" key="1">
    <citation type="submission" date="2022-10" db="EMBL/GenBank/DDBJ databases">
        <authorList>
            <person name="Yu W.X."/>
        </authorList>
    </citation>
    <scope>NUCLEOTIDE SEQUENCE</scope>
    <source>
        <strain evidence="6">D04</strain>
    </source>
</reference>
<dbReference type="Pfam" id="PF04060">
    <property type="entry name" value="FeS"/>
    <property type="match status" value="1"/>
</dbReference>
<dbReference type="InterPro" id="IPR007202">
    <property type="entry name" value="4Fe-4S_dom"/>
</dbReference>
<evidence type="ECO:0000256" key="2">
    <source>
        <dbReference type="ARBA" id="ARBA00022723"/>
    </source>
</evidence>
<dbReference type="RefSeq" id="WP_301200196.1">
    <property type="nucleotide sequence ID" value="NZ_JAPDPI010000026.1"/>
</dbReference>
<comment type="caution">
    <text evidence="6">The sequence shown here is derived from an EMBL/GenBank/DDBJ whole genome shotgun (WGS) entry which is preliminary data.</text>
</comment>
<evidence type="ECO:0000313" key="7">
    <source>
        <dbReference type="Proteomes" id="UP001207408"/>
    </source>
</evidence>
<evidence type="ECO:0000313" key="6">
    <source>
        <dbReference type="EMBL" id="MCW3806606.1"/>
    </source>
</evidence>
<evidence type="ECO:0000256" key="3">
    <source>
        <dbReference type="ARBA" id="ARBA00023004"/>
    </source>
</evidence>
<dbReference type="PANTHER" id="PTHR36214">
    <property type="match status" value="1"/>
</dbReference>
<organism evidence="6 7">
    <name type="scientific">Plebeiibacterium marinum</name>
    <dbReference type="NCBI Taxonomy" id="2992111"/>
    <lineage>
        <taxon>Bacteria</taxon>
        <taxon>Pseudomonadati</taxon>
        <taxon>Bacteroidota</taxon>
        <taxon>Bacteroidia</taxon>
        <taxon>Marinilabiliales</taxon>
        <taxon>Marinilabiliaceae</taxon>
        <taxon>Plebeiibacterium</taxon>
    </lineage>
</organism>
<gene>
    <name evidence="6" type="ORF">OM074_13300</name>
</gene>
<keyword evidence="1" id="KW-0004">4Fe-4S</keyword>
<keyword evidence="2" id="KW-0479">Metal-binding</keyword>
<sequence length="225" mass="25385">MKNIVLQILEFLPGFNCGSCKYKSCEDFANALSGNKAKMSQCTMLLQDRFSRQRKALSELLQKSDANIIEECKIVGVIDHYEADIFLEPLNGEPSCREVLLPFLNETYSVGEIIEYRPLACPITHYARIIKKEGSLLTVHMVGPCRRMDRNVKYKSAGLCMILAFEGCYYGKDIKPGQTVRFLPKHCMMQKVHSGVVVNVVDNRVLIEGVDLKVWQASATTNVLE</sequence>
<keyword evidence="4" id="KW-0411">Iron-sulfur</keyword>
<dbReference type="GO" id="GO:0051539">
    <property type="term" value="F:4 iron, 4 sulfur cluster binding"/>
    <property type="evidence" value="ECO:0007669"/>
    <property type="project" value="UniProtKB-KW"/>
</dbReference>
<evidence type="ECO:0000256" key="1">
    <source>
        <dbReference type="ARBA" id="ARBA00022485"/>
    </source>
</evidence>
<evidence type="ECO:0000256" key="4">
    <source>
        <dbReference type="ARBA" id="ARBA00023014"/>
    </source>
</evidence>
<dbReference type="EMBL" id="JAPDPI010000026">
    <property type="protein sequence ID" value="MCW3806606.1"/>
    <property type="molecule type" value="Genomic_DNA"/>
</dbReference>
<keyword evidence="7" id="KW-1185">Reference proteome</keyword>
<dbReference type="PROSITE" id="PS51656">
    <property type="entry name" value="4FE4S"/>
    <property type="match status" value="1"/>
</dbReference>
<dbReference type="InterPro" id="IPR051069">
    <property type="entry name" value="ACDS_complex_subunit"/>
</dbReference>
<proteinExistence type="predicted"/>
<keyword evidence="3" id="KW-0408">Iron</keyword>
<feature type="domain" description="4Fe-4S" evidence="5">
    <location>
        <begin position="1"/>
        <end position="59"/>
    </location>
</feature>
<dbReference type="AlphaFoldDB" id="A0AAE3MF47"/>
<dbReference type="Gene3D" id="1.10.15.40">
    <property type="entry name" value="Electron transport complex subunit B, putative Fe-S cluster"/>
    <property type="match status" value="1"/>
</dbReference>
<name>A0AAE3MF47_9BACT</name>
<dbReference type="PANTHER" id="PTHR36214:SF3">
    <property type="entry name" value="ACETYL-COA DECARBONYLASE_SYNTHASE COMPLEX SUBUNIT GAMMA"/>
    <property type="match status" value="1"/>
</dbReference>
<protein>
    <recommendedName>
        <fullName evidence="5">4Fe-4S domain-containing protein</fullName>
    </recommendedName>
</protein>
<accession>A0AAE3MF47</accession>
<dbReference type="GO" id="GO:0046872">
    <property type="term" value="F:metal ion binding"/>
    <property type="evidence" value="ECO:0007669"/>
    <property type="project" value="UniProtKB-KW"/>
</dbReference>
<evidence type="ECO:0000259" key="5">
    <source>
        <dbReference type="PROSITE" id="PS51656"/>
    </source>
</evidence>
<dbReference type="Proteomes" id="UP001207408">
    <property type="component" value="Unassembled WGS sequence"/>
</dbReference>